<organism evidence="3 4">
    <name type="scientific">Psychromarinibacter sediminicola</name>
    <dbReference type="NCBI Taxonomy" id="3033385"/>
    <lineage>
        <taxon>Bacteria</taxon>
        <taxon>Pseudomonadati</taxon>
        <taxon>Pseudomonadota</taxon>
        <taxon>Alphaproteobacteria</taxon>
        <taxon>Rhodobacterales</taxon>
        <taxon>Paracoccaceae</taxon>
        <taxon>Psychromarinibacter</taxon>
    </lineage>
</organism>
<sequence>MTPPDTNVKKQQRRHRGPLIGMGLVALFGIGIILYWIAEEVYFAPGPEEPADPTVEERNEGDVSLPADAPVEDLAPEDPEVEVGPSGPDPTDD</sequence>
<evidence type="ECO:0000313" key="4">
    <source>
        <dbReference type="Proteomes" id="UP001220964"/>
    </source>
</evidence>
<evidence type="ECO:0000256" key="2">
    <source>
        <dbReference type="SAM" id="Phobius"/>
    </source>
</evidence>
<proteinExistence type="predicted"/>
<feature type="compositionally biased region" description="Acidic residues" evidence="1">
    <location>
        <begin position="70"/>
        <end position="81"/>
    </location>
</feature>
<keyword evidence="2" id="KW-0472">Membrane</keyword>
<accession>A0AAE3T9L8</accession>
<evidence type="ECO:0000313" key="3">
    <source>
        <dbReference type="EMBL" id="MDF0602750.1"/>
    </source>
</evidence>
<gene>
    <name evidence="3" type="ORF">P1J78_18575</name>
</gene>
<dbReference type="RefSeq" id="WP_275568876.1">
    <property type="nucleotide sequence ID" value="NZ_JARGYC010000060.1"/>
</dbReference>
<dbReference type="AlphaFoldDB" id="A0AAE3T9L8"/>
<keyword evidence="2" id="KW-0812">Transmembrane</keyword>
<evidence type="ECO:0000256" key="1">
    <source>
        <dbReference type="SAM" id="MobiDB-lite"/>
    </source>
</evidence>
<keyword evidence="2" id="KW-1133">Transmembrane helix</keyword>
<feature type="transmembrane region" description="Helical" evidence="2">
    <location>
        <begin position="19"/>
        <end position="38"/>
    </location>
</feature>
<protein>
    <submittedName>
        <fullName evidence="3">Uncharacterized protein</fullName>
    </submittedName>
</protein>
<feature type="region of interest" description="Disordered" evidence="1">
    <location>
        <begin position="45"/>
        <end position="93"/>
    </location>
</feature>
<reference evidence="3" key="1">
    <citation type="submission" date="2023-03" db="EMBL/GenBank/DDBJ databases">
        <title>Multiphase analysis and comparison of six strains from genera Psychromarinibacter, Lutimaribacter, and Maritimibacter, including a novel species: Psychromarinibacter sediminicola sp. nov.</title>
        <authorList>
            <person name="Wang Y.-H."/>
            <person name="Ye M.-Q."/>
            <person name="Du Z.-J."/>
        </authorList>
    </citation>
    <scope>NUCLEOTIDE SEQUENCE</scope>
    <source>
        <strain evidence="3">C21-152</strain>
    </source>
</reference>
<keyword evidence="4" id="KW-1185">Reference proteome</keyword>
<dbReference type="Proteomes" id="UP001220964">
    <property type="component" value="Unassembled WGS sequence"/>
</dbReference>
<dbReference type="EMBL" id="JARGYC010000060">
    <property type="protein sequence ID" value="MDF0602750.1"/>
    <property type="molecule type" value="Genomic_DNA"/>
</dbReference>
<name>A0AAE3T9L8_9RHOB</name>
<comment type="caution">
    <text evidence="3">The sequence shown here is derived from an EMBL/GenBank/DDBJ whole genome shotgun (WGS) entry which is preliminary data.</text>
</comment>